<dbReference type="InterPro" id="IPR032466">
    <property type="entry name" value="Metal_Hydrolase"/>
</dbReference>
<protein>
    <submittedName>
        <fullName evidence="3">Dihydroorotase</fullName>
        <ecNumber evidence="3">3.5.2.3</ecNumber>
    </submittedName>
</protein>
<dbReference type="EC" id="3.5.2.3" evidence="3"/>
<accession>A0ABT8QYK2</accession>
<proteinExistence type="predicted"/>
<dbReference type="NCBIfam" id="TIGR00857">
    <property type="entry name" value="pyrC_multi"/>
    <property type="match status" value="1"/>
</dbReference>
<evidence type="ECO:0000313" key="3">
    <source>
        <dbReference type="EMBL" id="MDO1444921.1"/>
    </source>
</evidence>
<sequence>MKILIRSAEIIAPNSQLNGQRRDIWIENGIIKNIANAGELPTTEAHRVYKDEALKVSAGWVDMRALAKDPGLEHQEDLYTVRDAAAAGGFTEIALLPNTHPFTQTKESIIYAKTKGNTHAVTVHPMAGVTIDGKGKDLTEMIDLHMAGAIAFTDGIKPVWHSDILVKTLQYLQTFNGLLINRPEDTLLTQFGNMHEGITSTMLGLKGIPAIAEEMMIARDLRFLEYAGGKIHFSTISTAKAVQLIRQAKHKGLKVSCDIAAHQIAFDDTALLEFDTNLKVNPPFRSQADIAALWEGLADNTIDAIVSDHNPLDIESKKLEFDLAEFGITGLETAFALINTYNKILSVSDMVEKLAIRPRQILQLPVPAIEEGQVANLTLFSTELEWTYLEKNIRSKSLNSPFIGQTFKGKPLAIINNGKIA</sequence>
<dbReference type="InterPro" id="IPR011059">
    <property type="entry name" value="Metal-dep_hydrolase_composite"/>
</dbReference>
<dbReference type="EMBL" id="JAUKPO010000001">
    <property type="protein sequence ID" value="MDO1444921.1"/>
    <property type="molecule type" value="Genomic_DNA"/>
</dbReference>
<dbReference type="Pfam" id="PF12890">
    <property type="entry name" value="DHOase"/>
    <property type="match status" value="1"/>
</dbReference>
<dbReference type="Gene3D" id="3.20.20.140">
    <property type="entry name" value="Metal-dependent hydrolases"/>
    <property type="match status" value="1"/>
</dbReference>
<reference evidence="3" key="1">
    <citation type="submission" date="2023-07" db="EMBL/GenBank/DDBJ databases">
        <title>The genome sequence of Rhodocytophaga aerolata KACC 12507.</title>
        <authorList>
            <person name="Zhang X."/>
        </authorList>
    </citation>
    <scope>NUCLEOTIDE SEQUENCE</scope>
    <source>
        <strain evidence="3">KACC 12507</strain>
    </source>
</reference>
<gene>
    <name evidence="3" type="ORF">Q0590_01595</name>
</gene>
<name>A0ABT8QYK2_9BACT</name>
<dbReference type="Proteomes" id="UP001168528">
    <property type="component" value="Unassembled WGS sequence"/>
</dbReference>
<dbReference type="InterPro" id="IPR024403">
    <property type="entry name" value="DHOase_cat"/>
</dbReference>
<evidence type="ECO:0000256" key="1">
    <source>
        <dbReference type="ARBA" id="ARBA00022975"/>
    </source>
</evidence>
<dbReference type="PANTHER" id="PTHR43668">
    <property type="entry name" value="ALLANTOINASE"/>
    <property type="match status" value="1"/>
</dbReference>
<keyword evidence="4" id="KW-1185">Reference proteome</keyword>
<keyword evidence="3" id="KW-0378">Hydrolase</keyword>
<organism evidence="3 4">
    <name type="scientific">Rhodocytophaga aerolata</name>
    <dbReference type="NCBI Taxonomy" id="455078"/>
    <lineage>
        <taxon>Bacteria</taxon>
        <taxon>Pseudomonadati</taxon>
        <taxon>Bacteroidota</taxon>
        <taxon>Cytophagia</taxon>
        <taxon>Cytophagales</taxon>
        <taxon>Rhodocytophagaceae</taxon>
        <taxon>Rhodocytophaga</taxon>
    </lineage>
</organism>
<dbReference type="RefSeq" id="WP_302035722.1">
    <property type="nucleotide sequence ID" value="NZ_JAUKPO010000001.1"/>
</dbReference>
<dbReference type="Gene3D" id="2.30.40.10">
    <property type="entry name" value="Urease, subunit C, domain 1"/>
    <property type="match status" value="1"/>
</dbReference>
<evidence type="ECO:0000313" key="4">
    <source>
        <dbReference type="Proteomes" id="UP001168528"/>
    </source>
</evidence>
<comment type="caution">
    <text evidence="3">The sequence shown here is derived from an EMBL/GenBank/DDBJ whole genome shotgun (WGS) entry which is preliminary data.</text>
</comment>
<dbReference type="InterPro" id="IPR050138">
    <property type="entry name" value="DHOase/Allantoinase_Hydrolase"/>
</dbReference>
<evidence type="ECO:0000259" key="2">
    <source>
        <dbReference type="Pfam" id="PF12890"/>
    </source>
</evidence>
<dbReference type="SUPFAM" id="SSF51556">
    <property type="entry name" value="Metallo-dependent hydrolases"/>
    <property type="match status" value="1"/>
</dbReference>
<feature type="domain" description="Dihydroorotase catalytic" evidence="2">
    <location>
        <begin position="59"/>
        <end position="239"/>
    </location>
</feature>
<dbReference type="InterPro" id="IPR004722">
    <property type="entry name" value="DHOase"/>
</dbReference>
<dbReference type="PANTHER" id="PTHR43668:SF2">
    <property type="entry name" value="ALLANTOINASE"/>
    <property type="match status" value="1"/>
</dbReference>
<dbReference type="SUPFAM" id="SSF51338">
    <property type="entry name" value="Composite domain of metallo-dependent hydrolases"/>
    <property type="match status" value="1"/>
</dbReference>
<keyword evidence="1" id="KW-0665">Pyrimidine biosynthesis</keyword>
<dbReference type="GO" id="GO:0004151">
    <property type="term" value="F:dihydroorotase activity"/>
    <property type="evidence" value="ECO:0007669"/>
    <property type="project" value="UniProtKB-EC"/>
</dbReference>
<dbReference type="CDD" id="cd01317">
    <property type="entry name" value="DHOase_IIa"/>
    <property type="match status" value="1"/>
</dbReference>